<sequence length="117" mass="12446">MGRRAAEIIRLQEAAVLRGVWPIESLKCSEETDSSLYVPSGTVAAPRNSETRRFFGRANTLIHRRPEGSLEFGVAHVADAAAAAPPPTARGGGRMAAWAALHANASWRASIGRGVLN</sequence>
<proteinExistence type="predicted"/>
<comment type="caution">
    <text evidence="1">The sequence shown here is derived from an EMBL/GenBank/DDBJ whole genome shotgun (WGS) entry which is preliminary data.</text>
</comment>
<dbReference type="Proteomes" id="UP001189429">
    <property type="component" value="Unassembled WGS sequence"/>
</dbReference>
<evidence type="ECO:0000313" key="1">
    <source>
        <dbReference type="EMBL" id="CAK0809605.1"/>
    </source>
</evidence>
<dbReference type="EMBL" id="CAUYUJ010004447">
    <property type="protein sequence ID" value="CAK0809605.1"/>
    <property type="molecule type" value="Genomic_DNA"/>
</dbReference>
<gene>
    <name evidence="1" type="ORF">PCOR1329_LOCUS14820</name>
</gene>
<protein>
    <submittedName>
        <fullName evidence="1">Uncharacterized protein</fullName>
    </submittedName>
</protein>
<organism evidence="1 2">
    <name type="scientific">Prorocentrum cordatum</name>
    <dbReference type="NCBI Taxonomy" id="2364126"/>
    <lineage>
        <taxon>Eukaryota</taxon>
        <taxon>Sar</taxon>
        <taxon>Alveolata</taxon>
        <taxon>Dinophyceae</taxon>
        <taxon>Prorocentrales</taxon>
        <taxon>Prorocentraceae</taxon>
        <taxon>Prorocentrum</taxon>
    </lineage>
</organism>
<keyword evidence="2" id="KW-1185">Reference proteome</keyword>
<reference evidence="1" key="1">
    <citation type="submission" date="2023-10" db="EMBL/GenBank/DDBJ databases">
        <authorList>
            <person name="Chen Y."/>
            <person name="Shah S."/>
            <person name="Dougan E. K."/>
            <person name="Thang M."/>
            <person name="Chan C."/>
        </authorList>
    </citation>
    <scope>NUCLEOTIDE SEQUENCE [LARGE SCALE GENOMIC DNA]</scope>
</reference>
<accession>A0ABN9QTL6</accession>
<name>A0ABN9QTL6_9DINO</name>
<evidence type="ECO:0000313" key="2">
    <source>
        <dbReference type="Proteomes" id="UP001189429"/>
    </source>
</evidence>